<dbReference type="FunFam" id="2.10.25.10:FF:000057">
    <property type="entry name" value="protocadherin Fat 1 isoform X2"/>
    <property type="match status" value="1"/>
</dbReference>
<dbReference type="PANTHER" id="PTHR12916">
    <property type="entry name" value="CYTOCHROME C OXIDASE POLYPEPTIDE VIC-2"/>
    <property type="match status" value="1"/>
</dbReference>
<proteinExistence type="predicted"/>
<dbReference type="InterPro" id="IPR000742">
    <property type="entry name" value="EGF"/>
</dbReference>
<dbReference type="InterPro" id="IPR035914">
    <property type="entry name" value="Sperma_CUB_dom_sf"/>
</dbReference>
<feature type="domain" description="EGF-like" evidence="9">
    <location>
        <begin position="120"/>
        <end position="156"/>
    </location>
</feature>
<dbReference type="SMART" id="SM00179">
    <property type="entry name" value="EGF_CA"/>
    <property type="match status" value="3"/>
</dbReference>
<dbReference type="PROSITE" id="PS50026">
    <property type="entry name" value="EGF_3"/>
    <property type="match status" value="3"/>
</dbReference>
<feature type="domain" description="CUB" evidence="8">
    <location>
        <begin position="182"/>
        <end position="311"/>
    </location>
</feature>
<dbReference type="GO" id="GO:0005509">
    <property type="term" value="F:calcium ion binding"/>
    <property type="evidence" value="ECO:0007669"/>
    <property type="project" value="InterPro"/>
</dbReference>
<dbReference type="Pfam" id="PF00008">
    <property type="entry name" value="EGF"/>
    <property type="match status" value="2"/>
</dbReference>
<dbReference type="SMART" id="SM00042">
    <property type="entry name" value="CUB"/>
    <property type="match status" value="1"/>
</dbReference>
<dbReference type="PROSITE" id="PS00022">
    <property type="entry name" value="EGF_1"/>
    <property type="match status" value="2"/>
</dbReference>
<dbReference type="Gene3D" id="2.60.120.290">
    <property type="entry name" value="Spermadhesin, CUB domain"/>
    <property type="match status" value="1"/>
</dbReference>
<keyword evidence="5" id="KW-0325">Glycoprotein</keyword>
<dbReference type="GO" id="GO:0005112">
    <property type="term" value="F:Notch binding"/>
    <property type="evidence" value="ECO:0007669"/>
    <property type="project" value="TreeGrafter"/>
</dbReference>
<evidence type="ECO:0000259" key="9">
    <source>
        <dbReference type="PROSITE" id="PS50026"/>
    </source>
</evidence>
<evidence type="ECO:0000256" key="5">
    <source>
        <dbReference type="ARBA" id="ARBA00023180"/>
    </source>
</evidence>
<dbReference type="PRINTS" id="PR00010">
    <property type="entry name" value="EGFBLOOD"/>
</dbReference>
<evidence type="ECO:0000256" key="3">
    <source>
        <dbReference type="ARBA" id="ARBA00022737"/>
    </source>
</evidence>
<dbReference type="PROSITE" id="PS01180">
    <property type="entry name" value="CUB"/>
    <property type="match status" value="1"/>
</dbReference>
<dbReference type="SMART" id="SM00181">
    <property type="entry name" value="EGF"/>
    <property type="match status" value="4"/>
</dbReference>
<evidence type="ECO:0000256" key="2">
    <source>
        <dbReference type="ARBA" id="ARBA00022729"/>
    </source>
</evidence>
<evidence type="ECO:0000256" key="1">
    <source>
        <dbReference type="ARBA" id="ARBA00022536"/>
    </source>
</evidence>
<dbReference type="InterPro" id="IPR001881">
    <property type="entry name" value="EGF-like_Ca-bd_dom"/>
</dbReference>
<feature type="domain" description="EGF-like" evidence="9">
    <location>
        <begin position="157"/>
        <end position="192"/>
    </location>
</feature>
<accession>A0AAN8J9S9</accession>
<dbReference type="SUPFAM" id="SSF57196">
    <property type="entry name" value="EGF/Laminin"/>
    <property type="match status" value="3"/>
</dbReference>
<feature type="signal peptide" evidence="7">
    <location>
        <begin position="1"/>
        <end position="19"/>
    </location>
</feature>
<feature type="domain" description="EGF-like" evidence="9">
    <location>
        <begin position="84"/>
        <end position="117"/>
    </location>
</feature>
<comment type="caution">
    <text evidence="6">Lacks conserved residue(s) required for the propagation of feature annotation.</text>
</comment>
<sequence length="344" mass="37476">MRLLVVVFVAAFGVSICTGHQQKRSYWRRRPALIFERMNCDRIKIADLCHCCKDPCDDVECLNNGVCVDGICNCPCGFSGSDCGVDLCAAEFCQNNGTCVPEASEVSCKCEDGFTGDNCEVDLCASEPCQNGGTCVPETGGVSCNCVAGFTGDFCEKDECEPNPCENCGTCSRIEGGFKCTCLDRINGTTCEVIDNIVTSPNYPDNYPGGSIFQFRIPGCAGKQIRIVFDEDFVVQEPDTTQCEQGSSLINDNDDFACPDVLLLESQFFFNAYCGGTAPPTLTSPGDVDVTLSSDDDGIQCKGFKLSYTYVGRFTFNTSYIHYRTFNYSTTSLIIEPLITLRQV</sequence>
<dbReference type="EMBL" id="JAZGQO010000011">
    <property type="protein sequence ID" value="KAK6173687.1"/>
    <property type="molecule type" value="Genomic_DNA"/>
</dbReference>
<dbReference type="CDD" id="cd00054">
    <property type="entry name" value="EGF_CA"/>
    <property type="match status" value="2"/>
</dbReference>
<evidence type="ECO:0000259" key="8">
    <source>
        <dbReference type="PROSITE" id="PS01180"/>
    </source>
</evidence>
<evidence type="ECO:0000256" key="7">
    <source>
        <dbReference type="SAM" id="SignalP"/>
    </source>
</evidence>
<protein>
    <submittedName>
        <fullName evidence="10">Uncharacterized protein</fullName>
    </submittedName>
</protein>
<keyword evidence="2 7" id="KW-0732">Signal</keyword>
<organism evidence="10 11">
    <name type="scientific">Patella caerulea</name>
    <name type="common">Rayed Mediterranean limpet</name>
    <dbReference type="NCBI Taxonomy" id="87958"/>
    <lineage>
        <taxon>Eukaryota</taxon>
        <taxon>Metazoa</taxon>
        <taxon>Spiralia</taxon>
        <taxon>Lophotrochozoa</taxon>
        <taxon>Mollusca</taxon>
        <taxon>Gastropoda</taxon>
        <taxon>Patellogastropoda</taxon>
        <taxon>Patelloidea</taxon>
        <taxon>Patellidae</taxon>
        <taxon>Patella</taxon>
    </lineage>
</organism>
<evidence type="ECO:0000313" key="11">
    <source>
        <dbReference type="Proteomes" id="UP001347796"/>
    </source>
</evidence>
<dbReference type="Pfam" id="PF00431">
    <property type="entry name" value="CUB"/>
    <property type="match status" value="1"/>
</dbReference>
<dbReference type="SUPFAM" id="SSF49854">
    <property type="entry name" value="Spermadhesin, CUB domain"/>
    <property type="match status" value="1"/>
</dbReference>
<reference evidence="10 11" key="1">
    <citation type="submission" date="2024-01" db="EMBL/GenBank/DDBJ databases">
        <title>The genome of the rayed Mediterranean limpet Patella caerulea (Linnaeus, 1758).</title>
        <authorList>
            <person name="Anh-Thu Weber A."/>
            <person name="Halstead-Nussloch G."/>
        </authorList>
    </citation>
    <scope>NUCLEOTIDE SEQUENCE [LARGE SCALE GENOMIC DNA]</scope>
    <source>
        <strain evidence="10">AATW-2023a</strain>
        <tissue evidence="10">Whole specimen</tissue>
    </source>
</reference>
<keyword evidence="11" id="KW-1185">Reference proteome</keyword>
<dbReference type="GO" id="GO:0007219">
    <property type="term" value="P:Notch signaling pathway"/>
    <property type="evidence" value="ECO:0007669"/>
    <property type="project" value="TreeGrafter"/>
</dbReference>
<dbReference type="CDD" id="cd00041">
    <property type="entry name" value="CUB"/>
    <property type="match status" value="1"/>
</dbReference>
<evidence type="ECO:0000256" key="4">
    <source>
        <dbReference type="ARBA" id="ARBA00023157"/>
    </source>
</evidence>
<dbReference type="AlphaFoldDB" id="A0AAN8J9S9"/>
<keyword evidence="3" id="KW-0677">Repeat</keyword>
<feature type="disulfide bond" evidence="6">
    <location>
        <begin position="146"/>
        <end position="155"/>
    </location>
</feature>
<evidence type="ECO:0000256" key="6">
    <source>
        <dbReference type="PROSITE-ProRule" id="PRU00076"/>
    </source>
</evidence>
<feature type="disulfide bond" evidence="6">
    <location>
        <begin position="182"/>
        <end position="191"/>
    </location>
</feature>
<dbReference type="PANTHER" id="PTHR12916:SF4">
    <property type="entry name" value="UNINFLATABLE, ISOFORM C"/>
    <property type="match status" value="1"/>
</dbReference>
<keyword evidence="1 6" id="KW-0245">EGF-like domain</keyword>
<dbReference type="InterPro" id="IPR000859">
    <property type="entry name" value="CUB_dom"/>
</dbReference>
<gene>
    <name evidence="10" type="ORF">SNE40_017095</name>
</gene>
<dbReference type="FunFam" id="2.10.25.10:FF:000699">
    <property type="entry name" value="Uncharacterized protein, isoform C"/>
    <property type="match status" value="1"/>
</dbReference>
<comment type="caution">
    <text evidence="10">The sequence shown here is derived from an EMBL/GenBank/DDBJ whole genome shotgun (WGS) entry which is preliminary data.</text>
</comment>
<feature type="chain" id="PRO_5042944758" evidence="7">
    <location>
        <begin position="20"/>
        <end position="344"/>
    </location>
</feature>
<dbReference type="Proteomes" id="UP001347796">
    <property type="component" value="Unassembled WGS sequence"/>
</dbReference>
<evidence type="ECO:0000313" key="10">
    <source>
        <dbReference type="EMBL" id="KAK6173687.1"/>
    </source>
</evidence>
<name>A0AAN8J9S9_PATCE</name>
<dbReference type="Gene3D" id="2.10.25.10">
    <property type="entry name" value="Laminin"/>
    <property type="match status" value="3"/>
</dbReference>
<keyword evidence="4 6" id="KW-1015">Disulfide bond</keyword>
<dbReference type="PROSITE" id="PS01186">
    <property type="entry name" value="EGF_2"/>
    <property type="match status" value="1"/>
</dbReference>